<proteinExistence type="predicted"/>
<dbReference type="EMBL" id="CAJNOO010003149">
    <property type="protein sequence ID" value="CAF1320935.1"/>
    <property type="molecule type" value="Genomic_DNA"/>
</dbReference>
<evidence type="ECO:0000313" key="1">
    <source>
        <dbReference type="EMBL" id="CAF1320935.1"/>
    </source>
</evidence>
<dbReference type="Gene3D" id="3.40.50.450">
    <property type="match status" value="1"/>
</dbReference>
<organism evidence="2 3">
    <name type="scientific">Rotaria sordida</name>
    <dbReference type="NCBI Taxonomy" id="392033"/>
    <lineage>
        <taxon>Eukaryota</taxon>
        <taxon>Metazoa</taxon>
        <taxon>Spiralia</taxon>
        <taxon>Gnathifera</taxon>
        <taxon>Rotifera</taxon>
        <taxon>Eurotatoria</taxon>
        <taxon>Bdelloidea</taxon>
        <taxon>Philodinida</taxon>
        <taxon>Philodinidae</taxon>
        <taxon>Rotaria</taxon>
    </lineage>
</organism>
<reference evidence="2" key="1">
    <citation type="submission" date="2021-02" db="EMBL/GenBank/DDBJ databases">
        <authorList>
            <person name="Nowell W R."/>
        </authorList>
    </citation>
    <scope>NUCLEOTIDE SEQUENCE</scope>
</reference>
<evidence type="ECO:0000313" key="3">
    <source>
        <dbReference type="Proteomes" id="UP000663823"/>
    </source>
</evidence>
<sequence>MNSINADYEESDDCILFKKNVFFHTHVNSSQSNNLLTFIEEETNPHDIIVIANSDDASNTALFNCRELLCNISLNEILESKYGYKCYIPQRDGFEGHNQVIRLLLEEEYKKLNNTNNNAELTEEEITTCVQYLIYILDMGHFIPNAHVVLGHIDEPMDEGVVVELAWGRTLGKAVIGWRTDIRPVFGDMTHSLKGIHWFVSNQCDKYIYHAFHDIVNTKEATSQLYVVAESIHEAITACEIEGKFSASRPVSLQPSSSIQQQWLNHGKIIFDGITNFHAQNNLRLIVQRLLTLKQQGLFCLPAVINKHH</sequence>
<dbReference type="SUPFAM" id="SSF52309">
    <property type="entry name" value="N-(deoxy)ribosyltransferase-like"/>
    <property type="match status" value="1"/>
</dbReference>
<accession>A0A818LXD2</accession>
<dbReference type="AlphaFoldDB" id="A0A818LXD2"/>
<gene>
    <name evidence="2" type="ORF">OTI717_LOCUS5559</name>
    <name evidence="1" type="ORF">RFH988_LOCUS30754</name>
</gene>
<dbReference type="EMBL" id="CAJOAX010000366">
    <property type="protein sequence ID" value="CAF3576010.1"/>
    <property type="molecule type" value="Genomic_DNA"/>
</dbReference>
<comment type="caution">
    <text evidence="2">The sequence shown here is derived from an EMBL/GenBank/DDBJ whole genome shotgun (WGS) entry which is preliminary data.</text>
</comment>
<name>A0A818LXD2_9BILA</name>
<dbReference type="Proteomes" id="UP000663882">
    <property type="component" value="Unassembled WGS sequence"/>
</dbReference>
<dbReference type="OrthoDB" id="10023816at2759"/>
<dbReference type="Proteomes" id="UP000663823">
    <property type="component" value="Unassembled WGS sequence"/>
</dbReference>
<protein>
    <submittedName>
        <fullName evidence="2">Uncharacterized protein</fullName>
    </submittedName>
</protein>
<evidence type="ECO:0000313" key="2">
    <source>
        <dbReference type="EMBL" id="CAF3576010.1"/>
    </source>
</evidence>